<organism evidence="2 3">
    <name type="scientific">Sphingobium indicum (strain DSM 16413 / CCM 7287 / MTCC 6362 / UT26 / NBRC 101211 / UT26S)</name>
    <name type="common">Sphingobium japonicum</name>
    <dbReference type="NCBI Taxonomy" id="452662"/>
    <lineage>
        <taxon>Bacteria</taxon>
        <taxon>Pseudomonadati</taxon>
        <taxon>Pseudomonadota</taxon>
        <taxon>Alphaproteobacteria</taxon>
        <taxon>Sphingomonadales</taxon>
        <taxon>Sphingomonadaceae</taxon>
        <taxon>Sphingobium</taxon>
    </lineage>
</organism>
<dbReference type="KEGG" id="sjp:SJA_C1-29430"/>
<name>D4Z595_SPHIU</name>
<feature type="region of interest" description="Disordered" evidence="1">
    <location>
        <begin position="15"/>
        <end position="42"/>
    </location>
</feature>
<accession>D4Z595</accession>
<sequence>MGVDWASQARQVRLTDADGSKVGERSFEHGGTGLTANPLEAR</sequence>
<dbReference type="HOGENOM" id="CLU_3257990_0_0_5"/>
<dbReference type="EMBL" id="AP010803">
    <property type="protein sequence ID" value="BAI97777.1"/>
    <property type="molecule type" value="Genomic_DNA"/>
</dbReference>
<feature type="compositionally biased region" description="Basic and acidic residues" evidence="1">
    <location>
        <begin position="15"/>
        <end position="28"/>
    </location>
</feature>
<evidence type="ECO:0000256" key="1">
    <source>
        <dbReference type="SAM" id="MobiDB-lite"/>
    </source>
</evidence>
<keyword evidence="3" id="KW-1185">Reference proteome</keyword>
<gene>
    <name evidence="2" type="ordered locus">SJA_C1-29430</name>
</gene>
<dbReference type="AlphaFoldDB" id="D4Z595"/>
<dbReference type="STRING" id="452662.SJA_C1-29430"/>
<evidence type="ECO:0000313" key="2">
    <source>
        <dbReference type="EMBL" id="BAI97777.1"/>
    </source>
</evidence>
<proteinExistence type="predicted"/>
<evidence type="ECO:0000313" key="3">
    <source>
        <dbReference type="Proteomes" id="UP000007753"/>
    </source>
</evidence>
<dbReference type="Proteomes" id="UP000007753">
    <property type="component" value="Chromosome 1"/>
</dbReference>
<reference evidence="2 3" key="1">
    <citation type="journal article" date="2010" name="J. Bacteriol.">
        <title>Complete genome sequence of the representative gamma-hexachlorocyclohexane-degrading bacterium Sphingobium japonicum UT26.</title>
        <authorList>
            <person name="Nagata Y."/>
            <person name="Ohtsubo Y."/>
            <person name="Endo R."/>
            <person name="Ichikawa N."/>
            <person name="Ankai A."/>
            <person name="Oguchi A."/>
            <person name="Fukui S."/>
            <person name="Fujita N."/>
            <person name="Tsuda M."/>
        </authorList>
    </citation>
    <scope>NUCLEOTIDE SEQUENCE [LARGE SCALE GENOMIC DNA]</scope>
    <source>
        <strain evidence="3">DSM 16413 / CCM 7287 / MTCC 6362 / UT26 / NBRC 101211 / UT26S</strain>
    </source>
</reference>
<protein>
    <submittedName>
        <fullName evidence="2">Uncharacterized protein</fullName>
    </submittedName>
</protein>